<dbReference type="Proteomes" id="UP000297975">
    <property type="component" value="Unassembled WGS sequence"/>
</dbReference>
<name>A0A4Y8IP79_9BACI</name>
<dbReference type="EMBL" id="SOPW01000008">
    <property type="protein sequence ID" value="TFB21437.1"/>
    <property type="molecule type" value="Genomic_DNA"/>
</dbReference>
<comment type="caution">
    <text evidence="1">The sequence shown here is derived from an EMBL/GenBank/DDBJ whole genome shotgun (WGS) entry which is preliminary data.</text>
</comment>
<sequence length="171" mass="19894">MKNNAVNKVGYMVHLSSERDDSIDLEMKSRVLEVLLENVKGISVTNYHSYKSNPLVAQYFISLLRKQDIDTIAVQDRSIFKKDIINLFIEEGFHFILIEVNRSKTKYRIEEITNNQLRSDLHNVARISKVKWENLGSDYRKALINYERVARMSNDLVDEFESTTGINVSAY</sequence>
<evidence type="ECO:0000313" key="1">
    <source>
        <dbReference type="EMBL" id="TFB21437.1"/>
    </source>
</evidence>
<reference evidence="1 2" key="1">
    <citation type="submission" date="2019-03" db="EMBL/GenBank/DDBJ databases">
        <authorList>
            <person name="He R.-H."/>
        </authorList>
    </citation>
    <scope>NUCLEOTIDE SEQUENCE [LARGE SCALE GENOMIC DNA]</scope>
    <source>
        <strain evidence="2">SH 714</strain>
    </source>
</reference>
<organism evidence="1 2">
    <name type="scientific">Filobacillus milosensis</name>
    <dbReference type="NCBI Taxonomy" id="94137"/>
    <lineage>
        <taxon>Bacteria</taxon>
        <taxon>Bacillati</taxon>
        <taxon>Bacillota</taxon>
        <taxon>Bacilli</taxon>
        <taxon>Bacillales</taxon>
        <taxon>Bacillaceae</taxon>
        <taxon>Filobacillus</taxon>
    </lineage>
</organism>
<keyword evidence="2" id="KW-1185">Reference proteome</keyword>
<dbReference type="OrthoDB" id="2906694at2"/>
<accession>A0A4Y8IP79</accession>
<gene>
    <name evidence="1" type="ORF">E3U55_08995</name>
</gene>
<proteinExistence type="predicted"/>
<protein>
    <submittedName>
        <fullName evidence="1">Uncharacterized protein</fullName>
    </submittedName>
</protein>
<evidence type="ECO:0000313" key="2">
    <source>
        <dbReference type="Proteomes" id="UP000297975"/>
    </source>
</evidence>
<dbReference type="RefSeq" id="WP_134340101.1">
    <property type="nucleotide sequence ID" value="NZ_SOPW01000008.1"/>
</dbReference>
<dbReference type="AlphaFoldDB" id="A0A4Y8IP79"/>